<gene>
    <name evidence="1" type="ORF">M8T91_05960</name>
</gene>
<protein>
    <submittedName>
        <fullName evidence="1">Aldehyde-activating protein</fullName>
    </submittedName>
</protein>
<organism evidence="1 2">
    <name type="scientific">Microbulbifer spongiae</name>
    <dbReference type="NCBI Taxonomy" id="2944933"/>
    <lineage>
        <taxon>Bacteria</taxon>
        <taxon>Pseudomonadati</taxon>
        <taxon>Pseudomonadota</taxon>
        <taxon>Gammaproteobacteria</taxon>
        <taxon>Cellvibrionales</taxon>
        <taxon>Microbulbiferaceae</taxon>
        <taxon>Microbulbifer</taxon>
    </lineage>
</organism>
<dbReference type="SUPFAM" id="SSF51316">
    <property type="entry name" value="Mss4-like"/>
    <property type="match status" value="1"/>
</dbReference>
<accession>A0ABY9ED84</accession>
<evidence type="ECO:0000313" key="1">
    <source>
        <dbReference type="EMBL" id="WKD50964.1"/>
    </source>
</evidence>
<name>A0ABY9ED84_9GAMM</name>
<evidence type="ECO:0000313" key="2">
    <source>
        <dbReference type="Proteomes" id="UP001321520"/>
    </source>
</evidence>
<sequence length="110" mass="12540">MFISRDQFRWVRGLDKISSYRTNTGYRSDFCNCCGCTVPHLMGKTSYFWVPAGLIDGELHSQVVAHLCVDSKAPWDLIGERGVRFAEMPSMEVLSRLLHESIEKIESNLV</sequence>
<dbReference type="EMBL" id="CP098023">
    <property type="protein sequence ID" value="WKD50964.1"/>
    <property type="molecule type" value="Genomic_DNA"/>
</dbReference>
<reference evidence="1 2" key="1">
    <citation type="submission" date="2022-05" db="EMBL/GenBank/DDBJ databases">
        <title>Microbulbifer sp. nov., isolated from sponge.</title>
        <authorList>
            <person name="Gao L."/>
        </authorList>
    </citation>
    <scope>NUCLEOTIDE SEQUENCE [LARGE SCALE GENOMIC DNA]</scope>
    <source>
        <strain evidence="1 2">MI-G</strain>
    </source>
</reference>
<dbReference type="Gene3D" id="3.90.1590.10">
    <property type="entry name" value="glutathione-dependent formaldehyde- activating enzyme (gfa)"/>
    <property type="match status" value="1"/>
</dbReference>
<dbReference type="Proteomes" id="UP001321520">
    <property type="component" value="Chromosome"/>
</dbReference>
<dbReference type="InterPro" id="IPR011057">
    <property type="entry name" value="Mss4-like_sf"/>
</dbReference>
<keyword evidence="2" id="KW-1185">Reference proteome</keyword>
<proteinExistence type="predicted"/>